<gene>
    <name evidence="5" type="ORF">V6575_03795</name>
</gene>
<proteinExistence type="inferred from homology"/>
<comment type="similarity">
    <text evidence="2">Belongs to the bacterial solute-binding protein 1 family.</text>
</comment>
<keyword evidence="3" id="KW-0574">Periplasm</keyword>
<reference evidence="5 6" key="1">
    <citation type="submission" date="2024-02" db="EMBL/GenBank/DDBJ databases">
        <title>Roseibium algae sp. nov., isolated from marine alga (Grateloupia sp.), showing potential in myo-inositol conversion.</title>
        <authorList>
            <person name="Wang Y."/>
        </authorList>
    </citation>
    <scope>NUCLEOTIDE SEQUENCE [LARGE SCALE GENOMIC DNA]</scope>
    <source>
        <strain evidence="5 6">H3510</strain>
    </source>
</reference>
<keyword evidence="6" id="KW-1185">Reference proteome</keyword>
<comment type="subcellular location">
    <subcellularLocation>
        <location evidence="1">Periplasm</location>
    </subcellularLocation>
</comment>
<dbReference type="PANTHER" id="PTHR43649">
    <property type="entry name" value="ARABINOSE-BINDING PROTEIN-RELATED"/>
    <property type="match status" value="1"/>
</dbReference>
<protein>
    <submittedName>
        <fullName evidence="5">Extracellular solute-binding protein</fullName>
    </submittedName>
</protein>
<evidence type="ECO:0000256" key="1">
    <source>
        <dbReference type="ARBA" id="ARBA00004418"/>
    </source>
</evidence>
<dbReference type="PANTHER" id="PTHR43649:SF11">
    <property type="entry name" value="ABC TRANSPORTER SUBSTRATE-BINDING PROTEIN YESO-RELATED"/>
    <property type="match status" value="1"/>
</dbReference>
<dbReference type="EMBL" id="JBAKIA010000002">
    <property type="protein sequence ID" value="MEJ8473197.1"/>
    <property type="molecule type" value="Genomic_DNA"/>
</dbReference>
<feature type="chain" id="PRO_5047377898" evidence="4">
    <location>
        <begin position="29"/>
        <end position="426"/>
    </location>
</feature>
<evidence type="ECO:0000313" key="5">
    <source>
        <dbReference type="EMBL" id="MEJ8473197.1"/>
    </source>
</evidence>
<evidence type="ECO:0000256" key="3">
    <source>
        <dbReference type="ARBA" id="ARBA00022764"/>
    </source>
</evidence>
<dbReference type="Gene3D" id="3.40.190.10">
    <property type="entry name" value="Periplasmic binding protein-like II"/>
    <property type="match status" value="2"/>
</dbReference>
<dbReference type="Proteomes" id="UP001385499">
    <property type="component" value="Unassembled WGS sequence"/>
</dbReference>
<sequence length="426" mass="46622">MKMNRRTVLGGIGAAAAASALPFLPAMAADRSIRHFWWGNPERDKRTFAVIDVFQKNHPEIEVSGETIGWGDYWTKMATQTAGRNMADLVQMDYRFLFEYVRRGALKSLDDHIGKGLDLSNFDKGPLSGGMVDGKLYALNIGSNSQVIPYNTRIFEEAGIDADVINWTRDDFAGVCEKITSHSGGAIKGSDDLSLFIENCEAWIRQNGRNFYDEEGNVQATAEDVAGFWQFWTDLREAGVVRGKDKTLILDAPMAESGLITGESAMVLYWSNQLVGLQSLTKDKVGAAMIPHKPGGAFGQFIKPSMFMALTRDAKDVDGAVAYMNDWINEPETTAILGLERGIPANANVRAALAPNFSEVERESVDYFNAIQDKVGALPLPAPKGAGEVRDAYMRIGSDVVLGNMTSQDAAAIFIEDAQSIVDRAR</sequence>
<dbReference type="RefSeq" id="WP_340272756.1">
    <property type="nucleotide sequence ID" value="NZ_JBAKIA010000002.1"/>
</dbReference>
<dbReference type="InterPro" id="IPR050490">
    <property type="entry name" value="Bact_solute-bd_prot1"/>
</dbReference>
<dbReference type="SUPFAM" id="SSF53850">
    <property type="entry name" value="Periplasmic binding protein-like II"/>
    <property type="match status" value="1"/>
</dbReference>
<evidence type="ECO:0000313" key="6">
    <source>
        <dbReference type="Proteomes" id="UP001385499"/>
    </source>
</evidence>
<feature type="signal peptide" evidence="4">
    <location>
        <begin position="1"/>
        <end position="28"/>
    </location>
</feature>
<dbReference type="InterPro" id="IPR006059">
    <property type="entry name" value="SBP"/>
</dbReference>
<dbReference type="PROSITE" id="PS51318">
    <property type="entry name" value="TAT"/>
    <property type="match status" value="1"/>
</dbReference>
<dbReference type="Pfam" id="PF13416">
    <property type="entry name" value="SBP_bac_8"/>
    <property type="match status" value="1"/>
</dbReference>
<accession>A0ABU8TGA6</accession>
<organism evidence="5 6">
    <name type="scientific">Roseibium algae</name>
    <dbReference type="NCBI Taxonomy" id="3123038"/>
    <lineage>
        <taxon>Bacteria</taxon>
        <taxon>Pseudomonadati</taxon>
        <taxon>Pseudomonadota</taxon>
        <taxon>Alphaproteobacteria</taxon>
        <taxon>Hyphomicrobiales</taxon>
        <taxon>Stappiaceae</taxon>
        <taxon>Roseibium</taxon>
    </lineage>
</organism>
<keyword evidence="4" id="KW-0732">Signal</keyword>
<name>A0ABU8TGA6_9HYPH</name>
<comment type="caution">
    <text evidence="5">The sequence shown here is derived from an EMBL/GenBank/DDBJ whole genome shotgun (WGS) entry which is preliminary data.</text>
</comment>
<evidence type="ECO:0000256" key="4">
    <source>
        <dbReference type="SAM" id="SignalP"/>
    </source>
</evidence>
<dbReference type="InterPro" id="IPR006311">
    <property type="entry name" value="TAT_signal"/>
</dbReference>
<evidence type="ECO:0000256" key="2">
    <source>
        <dbReference type="ARBA" id="ARBA00008520"/>
    </source>
</evidence>